<feature type="region of interest" description="Disordered" evidence="1">
    <location>
        <begin position="30"/>
        <end position="51"/>
    </location>
</feature>
<dbReference type="SUPFAM" id="SSF54690">
    <property type="entry name" value="Molybdopterin synthase subunit MoaE"/>
    <property type="match status" value="1"/>
</dbReference>
<keyword evidence="3" id="KW-1185">Reference proteome</keyword>
<dbReference type="STRING" id="660517.SAMN04487946_101711"/>
<dbReference type="Proteomes" id="UP000199170">
    <property type="component" value="Unassembled WGS sequence"/>
</dbReference>
<accession>A0A1H3DQ24</accession>
<dbReference type="CDD" id="cd00756">
    <property type="entry name" value="MoaE"/>
    <property type="match status" value="1"/>
</dbReference>
<dbReference type="GO" id="GO:0006777">
    <property type="term" value="P:Mo-molybdopterin cofactor biosynthetic process"/>
    <property type="evidence" value="ECO:0007669"/>
    <property type="project" value="InterPro"/>
</dbReference>
<proteinExistence type="predicted"/>
<dbReference type="InterPro" id="IPR036563">
    <property type="entry name" value="MoaE_sf"/>
</dbReference>
<dbReference type="Gene3D" id="3.90.1170.40">
    <property type="entry name" value="Molybdopterin biosynthesis MoaE subunit"/>
    <property type="match status" value="1"/>
</dbReference>
<protein>
    <submittedName>
        <fullName evidence="2">Molybdopterin synthase catalytic subunit</fullName>
    </submittedName>
</protein>
<dbReference type="AlphaFoldDB" id="A0A1H3DQ24"/>
<sequence>MQVLGVVGDDALALCDRVAPHLDGRVAVVGRGDDTGDSLPTPDSALSQRPDGVDTAYALGADGWTAAGEDRSLDDVLDDLAATYDHALLAGFPNVTAPTVAVGEVESADVALQVDSTAEADVEAIIDVLIDAEPHVTLETLVERVKHSPRAERAGAIATFTGRVRTKDGEEDPETLELTFEKYEGVADERMRTIEDELMERDGVQEVALFHRTGTLESGEDIVFVVVLAGHREEAFETVSDGIDRLKDEVPIFKRETTVEEDFWVHDRQ</sequence>
<dbReference type="EMBL" id="FNPB01000001">
    <property type="protein sequence ID" value="SDX68613.1"/>
    <property type="molecule type" value="Genomic_DNA"/>
</dbReference>
<evidence type="ECO:0000313" key="3">
    <source>
        <dbReference type="Proteomes" id="UP000199170"/>
    </source>
</evidence>
<reference evidence="3" key="1">
    <citation type="submission" date="2016-10" db="EMBL/GenBank/DDBJ databases">
        <authorList>
            <person name="Varghese N."/>
            <person name="Submissions S."/>
        </authorList>
    </citation>
    <scope>NUCLEOTIDE SEQUENCE [LARGE SCALE GENOMIC DNA]</scope>
    <source>
        <strain evidence="3">CGMCC 1.10118</strain>
    </source>
</reference>
<dbReference type="NCBIfam" id="NF011061">
    <property type="entry name" value="PRK14493.1"/>
    <property type="match status" value="1"/>
</dbReference>
<dbReference type="OrthoDB" id="45235at2157"/>
<name>A0A1H3DQ24_9EURY</name>
<gene>
    <name evidence="2" type="ORF">SAMN04487946_101711</name>
</gene>
<evidence type="ECO:0000313" key="2">
    <source>
        <dbReference type="EMBL" id="SDX68613.1"/>
    </source>
</evidence>
<dbReference type="Pfam" id="PF02391">
    <property type="entry name" value="MoaE"/>
    <property type="match status" value="1"/>
</dbReference>
<organism evidence="2 3">
    <name type="scientific">Halobellus clavatus</name>
    <dbReference type="NCBI Taxonomy" id="660517"/>
    <lineage>
        <taxon>Archaea</taxon>
        <taxon>Methanobacteriati</taxon>
        <taxon>Methanobacteriota</taxon>
        <taxon>Stenosarchaea group</taxon>
        <taxon>Halobacteria</taxon>
        <taxon>Halobacteriales</taxon>
        <taxon>Haloferacaceae</taxon>
        <taxon>Halobellus</taxon>
    </lineage>
</organism>
<evidence type="ECO:0000256" key="1">
    <source>
        <dbReference type="SAM" id="MobiDB-lite"/>
    </source>
</evidence>
<dbReference type="RefSeq" id="WP_089765169.1">
    <property type="nucleotide sequence ID" value="NZ_FNPB01000001.1"/>
</dbReference>
<dbReference type="PANTHER" id="PTHR23404">
    <property type="entry name" value="MOLYBDOPTERIN SYNTHASE RELATED"/>
    <property type="match status" value="1"/>
</dbReference>
<dbReference type="InterPro" id="IPR003448">
    <property type="entry name" value="Mopterin_biosynth_MoaE"/>
</dbReference>